<comment type="similarity">
    <text evidence="7">Belongs to the ARTD/PARP family.</text>
</comment>
<dbReference type="InterPro" id="IPR057048">
    <property type="entry name" value="PARP14_KH_6"/>
</dbReference>
<dbReference type="GeneID" id="101681767"/>
<proteinExistence type="inferred from homology"/>
<dbReference type="InterPro" id="IPR057045">
    <property type="entry name" value="PARP14_KH_3"/>
</dbReference>
<dbReference type="Proteomes" id="UP000000715">
    <property type="component" value="Unplaced"/>
</dbReference>
<dbReference type="PROSITE" id="PS51059">
    <property type="entry name" value="PARP_CATALYTIC"/>
    <property type="match status" value="1"/>
</dbReference>
<dbReference type="InterPro" id="IPR057044">
    <property type="entry name" value="PARP14_KH_1"/>
</dbReference>
<dbReference type="CDD" id="cd01439">
    <property type="entry name" value="TCCD_inducible_PARP_like"/>
    <property type="match status" value="1"/>
</dbReference>
<dbReference type="SUPFAM" id="SSF52949">
    <property type="entry name" value="Macro domain-like"/>
    <property type="match status" value="3"/>
</dbReference>
<keyword evidence="5 8" id="KW-0520">NAD</keyword>
<name>A0A8U0MKF3_MUSPF</name>
<protein>
    <recommendedName>
        <fullName evidence="8">Poly [ADP-ribose] polymerase</fullName>
        <shortName evidence="8">PARP</shortName>
        <ecNumber evidence="8">2.4.2.-</ecNumber>
    </recommendedName>
</protein>
<dbReference type="KEGG" id="mpuf:101681767"/>
<dbReference type="GO" id="GO:0003714">
    <property type="term" value="F:transcription corepressor activity"/>
    <property type="evidence" value="ECO:0007669"/>
    <property type="project" value="TreeGrafter"/>
</dbReference>
<dbReference type="Gene3D" id="3.40.220.10">
    <property type="entry name" value="Leucine Aminopeptidase, subunit E, domain 1"/>
    <property type="match status" value="3"/>
</dbReference>
<dbReference type="InterPro" id="IPR037197">
    <property type="entry name" value="WWE_dom_sf"/>
</dbReference>
<dbReference type="SUPFAM" id="SSF56399">
    <property type="entry name" value="ADP-ribosylation"/>
    <property type="match status" value="1"/>
</dbReference>
<feature type="domain" description="Macro" evidence="12">
    <location>
        <begin position="1022"/>
        <end position="1209"/>
    </location>
</feature>
<dbReference type="InterPro" id="IPR057050">
    <property type="entry name" value="RRM_PARP14_2"/>
</dbReference>
<dbReference type="InterPro" id="IPR052056">
    <property type="entry name" value="Mono-ARTD/PARP"/>
</dbReference>
<dbReference type="SUPFAM" id="SSF117839">
    <property type="entry name" value="WWE domain"/>
    <property type="match status" value="1"/>
</dbReference>
<keyword evidence="3 8" id="KW-0808">Transferase</keyword>
<dbReference type="OrthoDB" id="6133115at2759"/>
<dbReference type="Pfam" id="PF23248">
    <property type="entry name" value="KH_PARP14_2"/>
    <property type="match status" value="1"/>
</dbReference>
<dbReference type="Pfam" id="PF23253">
    <property type="entry name" value="KH_PARP14_6"/>
    <property type="match status" value="1"/>
</dbReference>
<gene>
    <name evidence="14" type="primary">LOC101681767</name>
</gene>
<evidence type="ECO:0000256" key="2">
    <source>
        <dbReference type="ARBA" id="ARBA00022676"/>
    </source>
</evidence>
<keyword evidence="13" id="KW-1185">Reference proteome</keyword>
<dbReference type="CDD" id="cd02907">
    <property type="entry name" value="Macro_Af1521_BAL-like"/>
    <property type="match status" value="1"/>
</dbReference>
<dbReference type="Pfam" id="PF23251">
    <property type="entry name" value="KH_PARP14_4"/>
    <property type="match status" value="1"/>
</dbReference>
<evidence type="ECO:0000313" key="14">
    <source>
        <dbReference type="RefSeq" id="XP_004745509.2"/>
    </source>
</evidence>
<evidence type="ECO:0000256" key="6">
    <source>
        <dbReference type="ARBA" id="ARBA00023242"/>
    </source>
</evidence>
<feature type="domain" description="Macro" evidence="12">
    <location>
        <begin position="809"/>
        <end position="996"/>
    </location>
</feature>
<evidence type="ECO:0000256" key="4">
    <source>
        <dbReference type="ARBA" id="ARBA00022695"/>
    </source>
</evidence>
<dbReference type="InterPro" id="IPR054596">
    <property type="entry name" value="PARP14_WWE"/>
</dbReference>
<dbReference type="GO" id="GO:1990404">
    <property type="term" value="F:NAD+-protein mono-ADP-ribosyltransferase activity"/>
    <property type="evidence" value="ECO:0007669"/>
    <property type="project" value="TreeGrafter"/>
</dbReference>
<dbReference type="PANTHER" id="PTHR14453:SF89">
    <property type="entry name" value="PROTEIN MONO-ADP-RIBOSYLTRANSFERASE PARP14"/>
    <property type="match status" value="1"/>
</dbReference>
<reference evidence="14" key="1">
    <citation type="submission" date="2025-08" db="UniProtKB">
        <authorList>
            <consortium name="RefSeq"/>
        </authorList>
    </citation>
    <scope>IDENTIFICATION</scope>
    <source>
        <tissue evidence="14">Brain</tissue>
    </source>
</reference>
<dbReference type="GO" id="GO:0005634">
    <property type="term" value="C:nucleus"/>
    <property type="evidence" value="ECO:0007669"/>
    <property type="project" value="UniProtKB-SubCell"/>
</dbReference>
<dbReference type="Gene3D" id="3.30.720.50">
    <property type="match status" value="1"/>
</dbReference>
<dbReference type="GO" id="GO:0010629">
    <property type="term" value="P:negative regulation of gene expression"/>
    <property type="evidence" value="ECO:0007669"/>
    <property type="project" value="TreeGrafter"/>
</dbReference>
<dbReference type="Pfam" id="PF23252">
    <property type="entry name" value="KH_PARP14_5"/>
    <property type="match status" value="1"/>
</dbReference>
<dbReference type="InterPro" id="IPR057049">
    <property type="entry name" value="PARP14_KH_8"/>
</dbReference>
<evidence type="ECO:0000256" key="8">
    <source>
        <dbReference type="RuleBase" id="RU362114"/>
    </source>
</evidence>
<dbReference type="SMART" id="SM00506">
    <property type="entry name" value="A1pp"/>
    <property type="match status" value="3"/>
</dbReference>
<dbReference type="InterPro" id="IPR043472">
    <property type="entry name" value="Macro_dom-like"/>
</dbReference>
<dbReference type="CDD" id="cd12300">
    <property type="entry name" value="RRM1_PAR14"/>
    <property type="match status" value="1"/>
</dbReference>
<dbReference type="Pfam" id="PF22005">
    <property type="entry name" value="WWE_1"/>
    <property type="match status" value="1"/>
</dbReference>
<feature type="region of interest" description="Disordered" evidence="9">
    <location>
        <begin position="779"/>
        <end position="799"/>
    </location>
</feature>
<feature type="compositionally biased region" description="Basic and acidic residues" evidence="9">
    <location>
        <begin position="130"/>
        <end position="139"/>
    </location>
</feature>
<keyword evidence="6" id="KW-0539">Nucleus</keyword>
<dbReference type="Pfam" id="PF23222">
    <property type="entry name" value="RRM_PARP14_1"/>
    <property type="match status" value="1"/>
</dbReference>
<dbReference type="PROSITE" id="PS50918">
    <property type="entry name" value="WWE"/>
    <property type="match status" value="1"/>
</dbReference>
<dbReference type="InterPro" id="IPR012677">
    <property type="entry name" value="Nucleotide-bd_a/b_plait_sf"/>
</dbReference>
<dbReference type="RefSeq" id="XP_004745509.2">
    <property type="nucleotide sequence ID" value="XM_004745452.3"/>
</dbReference>
<sequence>MAAPGSFPLRVEGSWGSYPPKNLSTKLQMYFQSARRSGGGECEVRQEPGTATRFLAFFHLDAVRQRVLETKNHELLWPGIGTFQLTVQLPTATEEVQDVLEGDIPAKESETKAHIQEPDVSEEVGTELSPSRRWEKMEDTSEECENTSSLVAFENLKANVTDIMLILIVENVSGLPSDAFQVEVLQDFDVAVVTFPTHVDAVKFVDNCVRHPFVKQLQLSPRLLEVTRTIRVENLPPGVDDYNLKSLFENPQNGGGRIASIECLPEENSALIEFFDKKALHTIMTKKLDLDNMPLFVFPYYTSLGTALYGKEKPLIKLPAPFRESLDLPLWRFLQKKRHLIDEINEEAIRCHSDLIWSELRCEVTIRPATTLFCLGRLRIRNWKEDVSTAFSSIRSKYKVTPFKVDPVVWDTIKNNVGDDRILIEFDTLKGIVTLVGRSEDVQNIEPQVKELIESTTQKLKREEQSLKEKVAISPGRYFLLCHRDVLGRLRTECPEMEICYDEDSQHVCFKGLYTDVYKAKCEIQKEMCTMVQKSIQLPPEIFQFLQKGDCTEFSKSLFMAQKILAVCELEGKTVLLIGYSPKVLLDAEKQMVSAFSYKRINIDDREVLNGKKWKALTHSLHKRHNSSSKTVIIDELTSETKAEVIIAGCVREVNESYSSLFDFVEKHTKIERLIRINPPVIIDYLRIEKKPFWQKIKTTNVQVIFNLENKQKGILLIGPKAKVLEGLNIVRQAVDSVCIENVHIDRPLVSQFFQEKAQYYKREVKRLFGCSIDLQENGGEGEGGGRDGQSSSSQVELAPGVSLTMPQSSLSRVELAPGVWLMVQQGDLTRFPVEVVVSTAKEDLQLCSSLAAALSKAAGPELQEACDQIVKTRGKIPPGSAVISKAGKLPYRHVIHAVGPEWKDDEDLKCMLLLKRAVEETLRLAETHQCQSIAIPAISSGAGGFPLARCVKVIILAIKKNFQCKQDGHTLKEIYLVDTAEKTVQAFAETVKTVFESVPSPTGPLPGLSQAVQPVLTNVPGNRQISLSQGNLRLLLVEGDVQNATVDVLVNSIPMNLRLNTGLLSRALVTKAGPKLQEELDRVGQAVVVGMGTVLRTSGHNLHCRNVLHVVAPHWRDGCTSSHKVMRDIIRKCLEITENLFLRSIAFPAIGTGNLGFPKTVFAELITSEVLNFSSKIQLTALQEVQFLLHPSDHETIKAFSDEFARRTNGNFVSAKVPKAEDTQGFRGTMPSSNVDVHEMKIGPVTFQVAFGDITKEEADVIVNSTSKAFNLKAGVSRAILECAGQNVEMACSHLAEKGNSDYIVTEGGLLRCKNIVHVIGGSDVKQSIFFVLQECEKRKYSSVCLPAIGTGNAQKDPEEVANAMIDAIEDSIQNGMLQSVKKVKVVIFLPHLLDVFCDSMKKREASLASLQPSLRSKLTSFMKSPSPFPQKQNPLVLKKKTESASFQVCGESGKCIKNVVSWIQDLITKELCPYTYEDECIKDFNEKEYQKLNELQENLNIAICLDYKRALIEVFGLGKDLTQARNAIEEMIKGMRLAKEQKSQAELISEFIEWQYCKNSTFQSFDKITNLQLETAWKAKKRKTVVKINHQSYTVDLTTHTATDAKGHSLPVQRLMKSEVKTPEHWDDMKQQDFCVVELQPGHAEYNTVASKFNQTCSHFCIEKIERIQNPDLWNCYQTRKKTMDTKNGHKNNEKQLFHGTDADSVPHVNRNGFNRSYAGKNAVAYGKGTYFAVDACYSANDIYSRPDSHGRKHMYYVRVLTGNYTRGNHSLIVPPPKSPENPTDLYDTVTDCVRNPHLFVVFYDYQAYPEYLITFTN</sequence>
<keyword evidence="4" id="KW-0548">Nucleotidyltransferase</keyword>
<dbReference type="Pfam" id="PF01661">
    <property type="entry name" value="Macro"/>
    <property type="match status" value="3"/>
</dbReference>
<evidence type="ECO:0000313" key="13">
    <source>
        <dbReference type="Proteomes" id="UP000000715"/>
    </source>
</evidence>
<evidence type="ECO:0000259" key="11">
    <source>
        <dbReference type="PROSITE" id="PS51059"/>
    </source>
</evidence>
<dbReference type="Gene3D" id="3.30.70.330">
    <property type="match status" value="2"/>
</dbReference>
<dbReference type="PANTHER" id="PTHR14453">
    <property type="entry name" value="PARP/ZINC FINGER CCCH TYPE DOMAIN CONTAINING PROTEIN"/>
    <property type="match status" value="1"/>
</dbReference>
<dbReference type="EC" id="2.4.2.-" evidence="8"/>
<dbReference type="Pfam" id="PF23249">
    <property type="entry name" value="KH_PARP14_3"/>
    <property type="match status" value="1"/>
</dbReference>
<dbReference type="Pfam" id="PF23084">
    <property type="entry name" value="KH_PARP14_1"/>
    <property type="match status" value="1"/>
</dbReference>
<dbReference type="PROSITE" id="PS51154">
    <property type="entry name" value="MACRO"/>
    <property type="match status" value="3"/>
</dbReference>
<feature type="domain" description="PARP catalytic" evidence="11">
    <location>
        <begin position="1624"/>
        <end position="1820"/>
    </location>
</feature>
<dbReference type="Gene3D" id="3.90.228.10">
    <property type="match status" value="1"/>
</dbReference>
<feature type="domain" description="WWE" evidence="10">
    <location>
        <begin position="1542"/>
        <end position="1620"/>
    </location>
</feature>
<evidence type="ECO:0000256" key="3">
    <source>
        <dbReference type="ARBA" id="ARBA00022679"/>
    </source>
</evidence>
<evidence type="ECO:0000256" key="1">
    <source>
        <dbReference type="ARBA" id="ARBA00004123"/>
    </source>
</evidence>
<organism evidence="13 14">
    <name type="scientific">Mustela putorius furo</name>
    <name type="common">European domestic ferret</name>
    <name type="synonym">Mustela furo</name>
    <dbReference type="NCBI Taxonomy" id="9669"/>
    <lineage>
        <taxon>Eukaryota</taxon>
        <taxon>Metazoa</taxon>
        <taxon>Chordata</taxon>
        <taxon>Craniata</taxon>
        <taxon>Vertebrata</taxon>
        <taxon>Euteleostomi</taxon>
        <taxon>Mammalia</taxon>
        <taxon>Eutheria</taxon>
        <taxon>Laurasiatheria</taxon>
        <taxon>Carnivora</taxon>
        <taxon>Caniformia</taxon>
        <taxon>Musteloidea</taxon>
        <taxon>Mustelidae</taxon>
        <taxon>Mustelinae</taxon>
        <taxon>Mustela</taxon>
    </lineage>
</organism>
<feature type="domain" description="Macro" evidence="12">
    <location>
        <begin position="1235"/>
        <end position="1406"/>
    </location>
</feature>
<dbReference type="Pfam" id="PF23254">
    <property type="entry name" value="KH_PARP14_8"/>
    <property type="match status" value="1"/>
</dbReference>
<dbReference type="Pfam" id="PF00644">
    <property type="entry name" value="PARP"/>
    <property type="match status" value="1"/>
</dbReference>
<evidence type="ECO:0000256" key="5">
    <source>
        <dbReference type="ARBA" id="ARBA00023027"/>
    </source>
</evidence>
<dbReference type="GO" id="GO:0003950">
    <property type="term" value="F:NAD+ poly-ADP-ribosyltransferase activity"/>
    <property type="evidence" value="ECO:0007669"/>
    <property type="project" value="UniProtKB-UniRule"/>
</dbReference>
<dbReference type="InterPro" id="IPR057046">
    <property type="entry name" value="PARP14_KH_4"/>
</dbReference>
<evidence type="ECO:0000259" key="12">
    <source>
        <dbReference type="PROSITE" id="PS51154"/>
    </source>
</evidence>
<dbReference type="InterPro" id="IPR004170">
    <property type="entry name" value="WWE_dom"/>
</dbReference>
<accession>A0A8U0MKF3</accession>
<dbReference type="InterPro" id="IPR002589">
    <property type="entry name" value="Macro_dom"/>
</dbReference>
<dbReference type="InterPro" id="IPR057043">
    <property type="entry name" value="PARP14_KH_2"/>
</dbReference>
<dbReference type="InterPro" id="IPR012317">
    <property type="entry name" value="Poly(ADP-ribose)pol_cat_dom"/>
</dbReference>
<keyword evidence="2 8" id="KW-0328">Glycosyltransferase</keyword>
<evidence type="ECO:0000256" key="7">
    <source>
        <dbReference type="ARBA" id="ARBA00024347"/>
    </source>
</evidence>
<dbReference type="GO" id="GO:0016779">
    <property type="term" value="F:nucleotidyltransferase activity"/>
    <property type="evidence" value="ECO:0007669"/>
    <property type="project" value="UniProtKB-KW"/>
</dbReference>
<dbReference type="Pfam" id="PF23085">
    <property type="entry name" value="RRM_PARP14_3"/>
    <property type="match status" value="1"/>
</dbReference>
<dbReference type="Pfam" id="PF23245">
    <property type="entry name" value="RRM_PARP14_2"/>
    <property type="match status" value="1"/>
</dbReference>
<evidence type="ECO:0000256" key="9">
    <source>
        <dbReference type="SAM" id="MobiDB-lite"/>
    </source>
</evidence>
<dbReference type="InterPro" id="IPR057051">
    <property type="entry name" value="PARP14_RPM_1"/>
</dbReference>
<dbReference type="FunFam" id="3.90.228.10:FF:000008">
    <property type="entry name" value="Poly [ADP-ribose] polymerase"/>
    <property type="match status" value="1"/>
</dbReference>
<dbReference type="GO" id="GO:0070212">
    <property type="term" value="P:protein poly-ADP-ribosylation"/>
    <property type="evidence" value="ECO:0007669"/>
    <property type="project" value="TreeGrafter"/>
</dbReference>
<dbReference type="InterPro" id="IPR057047">
    <property type="entry name" value="PARP14_KH_5"/>
</dbReference>
<comment type="subcellular location">
    <subcellularLocation>
        <location evidence="1">Nucleus</location>
    </subcellularLocation>
</comment>
<feature type="region of interest" description="Disordered" evidence="9">
    <location>
        <begin position="109"/>
        <end position="141"/>
    </location>
</feature>
<dbReference type="CDD" id="cd02903">
    <property type="entry name" value="Macro_BAL-like"/>
    <property type="match status" value="2"/>
</dbReference>
<dbReference type="GO" id="GO:0005737">
    <property type="term" value="C:cytoplasm"/>
    <property type="evidence" value="ECO:0007669"/>
    <property type="project" value="TreeGrafter"/>
</dbReference>
<evidence type="ECO:0000259" key="10">
    <source>
        <dbReference type="PROSITE" id="PS50918"/>
    </source>
</evidence>
<dbReference type="InterPro" id="IPR035979">
    <property type="entry name" value="RBD_domain_sf"/>
</dbReference>
<dbReference type="GO" id="GO:0003676">
    <property type="term" value="F:nucleic acid binding"/>
    <property type="evidence" value="ECO:0007669"/>
    <property type="project" value="InterPro"/>
</dbReference>
<dbReference type="SUPFAM" id="SSF54928">
    <property type="entry name" value="RNA-binding domain, RBD"/>
    <property type="match status" value="1"/>
</dbReference>